<evidence type="ECO:0000313" key="1">
    <source>
        <dbReference type="EMBL" id="KIM75729.1"/>
    </source>
</evidence>
<reference evidence="2" key="2">
    <citation type="submission" date="2015-01" db="EMBL/GenBank/DDBJ databases">
        <title>Evolutionary Origins and Diversification of the Mycorrhizal Mutualists.</title>
        <authorList>
            <consortium name="DOE Joint Genome Institute"/>
            <consortium name="Mycorrhizal Genomics Consortium"/>
            <person name="Kohler A."/>
            <person name="Kuo A."/>
            <person name="Nagy L.G."/>
            <person name="Floudas D."/>
            <person name="Copeland A."/>
            <person name="Barry K.W."/>
            <person name="Cichocki N."/>
            <person name="Veneault-Fourrey C."/>
            <person name="LaButti K."/>
            <person name="Lindquist E.A."/>
            <person name="Lipzen A."/>
            <person name="Lundell T."/>
            <person name="Morin E."/>
            <person name="Murat C."/>
            <person name="Riley R."/>
            <person name="Ohm R."/>
            <person name="Sun H."/>
            <person name="Tunlid A."/>
            <person name="Henrissat B."/>
            <person name="Grigoriev I.V."/>
            <person name="Hibbett D.S."/>
            <person name="Martin F."/>
        </authorList>
    </citation>
    <scope>NUCLEOTIDE SEQUENCE [LARGE SCALE GENOMIC DNA]</scope>
    <source>
        <strain evidence="2">F 1598</strain>
    </source>
</reference>
<accession>A0A0C3F740</accession>
<dbReference type="EMBL" id="KN833043">
    <property type="protein sequence ID" value="KIM75729.1"/>
    <property type="molecule type" value="Genomic_DNA"/>
</dbReference>
<dbReference type="Proteomes" id="UP000054166">
    <property type="component" value="Unassembled WGS sequence"/>
</dbReference>
<dbReference type="HOGENOM" id="CLU_2016129_0_0_1"/>
<evidence type="ECO:0000313" key="2">
    <source>
        <dbReference type="Proteomes" id="UP000054166"/>
    </source>
</evidence>
<keyword evidence="2" id="KW-1185">Reference proteome</keyword>
<name>A0A0C3F740_PILCF</name>
<proteinExistence type="predicted"/>
<dbReference type="InParanoid" id="A0A0C3F740"/>
<gene>
    <name evidence="1" type="ORF">PILCRDRAFT_667215</name>
</gene>
<reference evidence="1 2" key="1">
    <citation type="submission" date="2014-04" db="EMBL/GenBank/DDBJ databases">
        <authorList>
            <consortium name="DOE Joint Genome Institute"/>
            <person name="Kuo A."/>
            <person name="Tarkka M."/>
            <person name="Buscot F."/>
            <person name="Kohler A."/>
            <person name="Nagy L.G."/>
            <person name="Floudas D."/>
            <person name="Copeland A."/>
            <person name="Barry K.W."/>
            <person name="Cichocki N."/>
            <person name="Veneault-Fourrey C."/>
            <person name="LaButti K."/>
            <person name="Lindquist E.A."/>
            <person name="Lipzen A."/>
            <person name="Lundell T."/>
            <person name="Morin E."/>
            <person name="Murat C."/>
            <person name="Sun H."/>
            <person name="Tunlid A."/>
            <person name="Henrissat B."/>
            <person name="Grigoriev I.V."/>
            <person name="Hibbett D.S."/>
            <person name="Martin F."/>
            <person name="Nordberg H.P."/>
            <person name="Cantor M.N."/>
            <person name="Hua S.X."/>
        </authorList>
    </citation>
    <scope>NUCLEOTIDE SEQUENCE [LARGE SCALE GENOMIC DNA]</scope>
    <source>
        <strain evidence="1 2">F 1598</strain>
    </source>
</reference>
<dbReference type="AlphaFoldDB" id="A0A0C3F740"/>
<organism evidence="1 2">
    <name type="scientific">Piloderma croceum (strain F 1598)</name>
    <dbReference type="NCBI Taxonomy" id="765440"/>
    <lineage>
        <taxon>Eukaryota</taxon>
        <taxon>Fungi</taxon>
        <taxon>Dikarya</taxon>
        <taxon>Basidiomycota</taxon>
        <taxon>Agaricomycotina</taxon>
        <taxon>Agaricomycetes</taxon>
        <taxon>Agaricomycetidae</taxon>
        <taxon>Atheliales</taxon>
        <taxon>Atheliaceae</taxon>
        <taxon>Piloderma</taxon>
    </lineage>
</organism>
<protein>
    <submittedName>
        <fullName evidence="1">Uncharacterized protein</fullName>
    </submittedName>
</protein>
<sequence>MTTKKADLLRPRATSQHSAAYDLPEVAESMTQTKFRRYDIPWHDARSVHPYYKKSPLPSDTHCVRKLWKVHIEAAISQANQYSDTHEYLDLTRYVPRTYSTCVVRVASCVISCSLGRVREIAD</sequence>